<dbReference type="SUPFAM" id="SSF81301">
    <property type="entry name" value="Nucleotidyltransferase"/>
    <property type="match status" value="2"/>
</dbReference>
<evidence type="ECO:0000259" key="9">
    <source>
        <dbReference type="Pfam" id="PF08335"/>
    </source>
</evidence>
<dbReference type="GO" id="GO:0005829">
    <property type="term" value="C:cytosol"/>
    <property type="evidence" value="ECO:0007669"/>
    <property type="project" value="TreeGrafter"/>
</dbReference>
<dbReference type="PANTHER" id="PTHR30621">
    <property type="entry name" value="GLUTAMINE SYNTHETASE ADENYLYLTRANSFERASE"/>
    <property type="match status" value="1"/>
</dbReference>
<evidence type="ECO:0000256" key="7">
    <source>
        <dbReference type="SAM" id="MobiDB-lite"/>
    </source>
</evidence>
<comment type="caution">
    <text evidence="10">The sequence shown here is derived from an EMBL/GenBank/DDBJ whole genome shotgun (WGS) entry which is preliminary data.</text>
</comment>
<keyword evidence="6" id="KW-0511">Multifunctional enzyme</keyword>
<dbReference type="InterPro" id="IPR013546">
    <property type="entry name" value="PII_UdlTrfase/GS_AdlTrfase"/>
</dbReference>
<keyword evidence="5" id="KW-0460">Magnesium</keyword>
<evidence type="ECO:0000256" key="5">
    <source>
        <dbReference type="ARBA" id="ARBA00022842"/>
    </source>
</evidence>
<keyword evidence="3" id="KW-0547">Nucleotide-binding</keyword>
<evidence type="ECO:0000313" key="11">
    <source>
        <dbReference type="Proteomes" id="UP000078368"/>
    </source>
</evidence>
<dbReference type="STRING" id="1823756.A4H34_09015"/>
<dbReference type="GO" id="GO:0005524">
    <property type="term" value="F:ATP binding"/>
    <property type="evidence" value="ECO:0007669"/>
    <property type="project" value="UniProtKB-KW"/>
</dbReference>
<dbReference type="Proteomes" id="UP000078368">
    <property type="component" value="Unassembled WGS sequence"/>
</dbReference>
<dbReference type="InterPro" id="IPR023057">
    <property type="entry name" value="GlnE"/>
</dbReference>
<dbReference type="GO" id="GO:0000820">
    <property type="term" value="P:regulation of glutamine family amino acid metabolic process"/>
    <property type="evidence" value="ECO:0007669"/>
    <property type="project" value="TreeGrafter"/>
</dbReference>
<evidence type="ECO:0000259" key="8">
    <source>
        <dbReference type="Pfam" id="PF03710"/>
    </source>
</evidence>
<feature type="compositionally biased region" description="Gly residues" evidence="7">
    <location>
        <begin position="242"/>
        <end position="259"/>
    </location>
</feature>
<dbReference type="Gene3D" id="3.30.460.10">
    <property type="entry name" value="Beta Polymerase, domain 2"/>
    <property type="match status" value="2"/>
</dbReference>
<dbReference type="OrthoDB" id="9759366at2"/>
<evidence type="ECO:0000313" key="10">
    <source>
        <dbReference type="EMBL" id="OAP85241.1"/>
    </source>
</evidence>
<dbReference type="GO" id="GO:0008882">
    <property type="term" value="F:[glutamate-ammonia-ligase] adenylyltransferase activity"/>
    <property type="evidence" value="ECO:0007669"/>
    <property type="project" value="InterPro"/>
</dbReference>
<sequence>MREQSVSSRLRKAGFADPSKAGRLLEECAQHGIDPPPVEAFAQAASPDQCLLLLTRLAEACSDKQALSSLLAGPSRPRLLAVLGLSKALGDFLVAHPGAESFAGLDAAVSLGDFTEEAEKRGALAAVGADRGRRPVADKAGAEPVNALRRWYYGRILAIAGCDLTCSDTLEAMPEVSAAISAVVAGALEAALAIARAETPGAENVDLTVVAMGKTGASEVNYISDVDVVYVARPAADAGLPDGAGTGLPDGASEGGGGNRTERTEEAVEDALEVASKLACLTARIVSAPAAEPGLWVLDANLRPEGKDGPLVRTLESHVAYYKRWAKGWEFQALLKARPIAGDVELGEEYMAALWPMVWEAAGHENFVEDSRAMRRRVENHVPARDANRQLKLGKGGLRDVEFTVQLLQLVHGRTDRSLRVRETVEGLRRLRDGSYVSRADAEKLDRDYRTLRVLEHRVQLRRLRRTHLLPTGPDDLRALARAMALPGVSSAEDLERLWHSTRREVRSLHQEIYYRPLLPEAARLSPDDIALAEGPAKARLEAIGYRDAAAALRHIGALTDGISRGAAIQRQLLPVMLGWFAQGPDPDAGLLAFRVLSERMGRTSWFLRSLRDGGAAAERLCILLSTSRYVARELPNIAESVSWLLDDGGLAPRGREELEGELASMISRRSDPKEIARAGRYLRRRELLRTAMGQVLRMVDPVSSRAAISSAADIAVEAALRGAVPAACEKLGLEGALSSYVVVAMGRAGGKEMGYASDADVVFVHEPHDGADPAAAARLAEEVASQTMKLAGDVDSEPPLRVDSDLRPEGRRGPLARTLDSYAEYLRRWAHTWELQALLRARPCAGDEATGRRFIETIDAFRYPEGGLSQEQIREVRRMKARVETERIPSGVSPNRHLKLGRGGLADVEWTAQLLQLCHAWNHPALRTVSTLEALRAAAAAGLLSGDEERRLVRSWELASALRDINVLASGRASGSRIDVLSHEIRDLATAATILGRDVAVKHDIEEEYMRSARRARADVEKVFFGVET</sequence>
<feature type="region of interest" description="Disordered" evidence="7">
    <location>
        <begin position="241"/>
        <end position="263"/>
    </location>
</feature>
<dbReference type="Pfam" id="PF08335">
    <property type="entry name" value="GlnD_UR_UTase"/>
    <property type="match status" value="2"/>
</dbReference>
<gene>
    <name evidence="10" type="ORF">A4H34_09015</name>
</gene>
<evidence type="ECO:0000256" key="2">
    <source>
        <dbReference type="ARBA" id="ARBA00022695"/>
    </source>
</evidence>
<feature type="domain" description="PII-uridylyltransferase/Glutamine-synthetase adenylyltransferase" evidence="9">
    <location>
        <begin position="891"/>
        <end position="1025"/>
    </location>
</feature>
<dbReference type="EMBL" id="LVZK01000003">
    <property type="protein sequence ID" value="OAP85241.1"/>
    <property type="molecule type" value="Genomic_DNA"/>
</dbReference>
<dbReference type="AlphaFoldDB" id="A0A179B2D8"/>
<reference evidence="10 11" key="1">
    <citation type="submission" date="2016-04" db="EMBL/GenBank/DDBJ databases">
        <title>Peptidophaga gingivicola gen. nov., sp. nov., isolated from human subgingival plaque.</title>
        <authorList>
            <person name="Beall C.J."/>
            <person name="Mokrzan E.M."/>
            <person name="Griffen A.L."/>
            <person name="Leys E.J."/>
        </authorList>
    </citation>
    <scope>NUCLEOTIDE SEQUENCE [LARGE SCALE GENOMIC DNA]</scope>
    <source>
        <strain evidence="10 11">BA112</strain>
    </source>
</reference>
<evidence type="ECO:0000256" key="3">
    <source>
        <dbReference type="ARBA" id="ARBA00022741"/>
    </source>
</evidence>
<proteinExistence type="predicted"/>
<keyword evidence="11" id="KW-1185">Reference proteome</keyword>
<feature type="domain" description="Glutamate-ammonia ligase adenylyltransferase repeated" evidence="8">
    <location>
        <begin position="270"/>
        <end position="349"/>
    </location>
</feature>
<organism evidence="10 11">
    <name type="scientific">Peptidiphaga gingivicola</name>
    <dbReference type="NCBI Taxonomy" id="2741497"/>
    <lineage>
        <taxon>Bacteria</taxon>
        <taxon>Bacillati</taxon>
        <taxon>Actinomycetota</taxon>
        <taxon>Actinomycetes</taxon>
        <taxon>Actinomycetales</taxon>
        <taxon>Actinomycetaceae</taxon>
        <taxon>Peptidiphaga</taxon>
    </lineage>
</organism>
<dbReference type="NCBIfam" id="NF010707">
    <property type="entry name" value="PRK14109.1"/>
    <property type="match status" value="1"/>
</dbReference>
<dbReference type="Pfam" id="PF03710">
    <property type="entry name" value="GlnE"/>
    <property type="match status" value="3"/>
</dbReference>
<dbReference type="InterPro" id="IPR043519">
    <property type="entry name" value="NT_sf"/>
</dbReference>
<name>A0A179B2D8_9ACTO</name>
<protein>
    <submittedName>
        <fullName evidence="10">Bifunctional glutamine-synthetase adenylyltransferase/deadenyltransferase</fullName>
    </submittedName>
</protein>
<dbReference type="PANTHER" id="PTHR30621:SF0">
    <property type="entry name" value="BIFUNCTIONAL GLUTAMINE SYNTHETASE ADENYLYLTRANSFERASE_ADENYLYL-REMOVING ENZYME"/>
    <property type="match status" value="1"/>
</dbReference>
<dbReference type="InterPro" id="IPR005190">
    <property type="entry name" value="GlnE_rpt_dom"/>
</dbReference>
<keyword evidence="1 10" id="KW-0808">Transferase</keyword>
<dbReference type="CDD" id="cd05401">
    <property type="entry name" value="NT_GlnE_GlnD_like"/>
    <property type="match status" value="2"/>
</dbReference>
<feature type="domain" description="Glutamate-ammonia ligase adenylyltransferase repeated" evidence="8">
    <location>
        <begin position="619"/>
        <end position="855"/>
    </location>
</feature>
<keyword evidence="4" id="KW-0067">ATP-binding</keyword>
<dbReference type="RefSeq" id="WP_064231872.1">
    <property type="nucleotide sequence ID" value="NZ_LVZK01000003.1"/>
</dbReference>
<dbReference type="SUPFAM" id="SSF81593">
    <property type="entry name" value="Nucleotidyltransferase substrate binding subunit/domain"/>
    <property type="match status" value="2"/>
</dbReference>
<evidence type="ECO:0000256" key="1">
    <source>
        <dbReference type="ARBA" id="ARBA00022679"/>
    </source>
</evidence>
<keyword evidence="2 10" id="KW-0548">Nucleotidyltransferase</keyword>
<feature type="domain" description="Glutamate-ammonia ligase adenylyltransferase repeated" evidence="8">
    <location>
        <begin position="139"/>
        <end position="236"/>
    </location>
</feature>
<evidence type="ECO:0000256" key="4">
    <source>
        <dbReference type="ARBA" id="ARBA00022840"/>
    </source>
</evidence>
<dbReference type="Gene3D" id="1.20.120.330">
    <property type="entry name" value="Nucleotidyltransferases domain 2"/>
    <property type="match status" value="2"/>
</dbReference>
<accession>A0A179B2D8</accession>
<feature type="domain" description="PII-uridylyltransferase/Glutamine-synthetase adenylyltransferase" evidence="9">
    <location>
        <begin position="372"/>
        <end position="513"/>
    </location>
</feature>
<evidence type="ECO:0000256" key="6">
    <source>
        <dbReference type="ARBA" id="ARBA00023268"/>
    </source>
</evidence>